<gene>
    <name evidence="1" type="ORF">ZHAS_00004866</name>
</gene>
<dbReference type="EMBL" id="KE524849">
    <property type="protein sequence ID" value="KFB37629.1"/>
    <property type="molecule type" value="Genomic_DNA"/>
</dbReference>
<accession>A0A084VI35</accession>
<dbReference type="VEuPathDB" id="VectorBase:ASIC004866"/>
<dbReference type="EMBL" id="ATLV01013272">
    <property type="status" value="NOT_ANNOTATED_CDS"/>
    <property type="molecule type" value="Genomic_DNA"/>
</dbReference>
<reference evidence="2" key="2">
    <citation type="submission" date="2020-05" db="UniProtKB">
        <authorList>
            <consortium name="EnsemblMetazoa"/>
        </authorList>
    </citation>
    <scope>IDENTIFICATION</scope>
</reference>
<name>A0A084VI35_ANOSI</name>
<evidence type="ECO:0000313" key="1">
    <source>
        <dbReference type="EMBL" id="KFB37629.1"/>
    </source>
</evidence>
<dbReference type="Proteomes" id="UP000030765">
    <property type="component" value="Unassembled WGS sequence"/>
</dbReference>
<dbReference type="AlphaFoldDB" id="A0A084VI35"/>
<dbReference type="EnsemblMetazoa" id="ASIC004866-RA">
    <property type="protein sequence ID" value="ASIC004866-PA"/>
    <property type="gene ID" value="ASIC004866"/>
</dbReference>
<proteinExistence type="predicted"/>
<reference evidence="1 3" key="1">
    <citation type="journal article" date="2014" name="BMC Genomics">
        <title>Genome sequence of Anopheles sinensis provides insight into genetics basis of mosquito competence for malaria parasites.</title>
        <authorList>
            <person name="Zhou D."/>
            <person name="Zhang D."/>
            <person name="Ding G."/>
            <person name="Shi L."/>
            <person name="Hou Q."/>
            <person name="Ye Y."/>
            <person name="Xu Y."/>
            <person name="Zhou H."/>
            <person name="Xiong C."/>
            <person name="Li S."/>
            <person name="Yu J."/>
            <person name="Hong S."/>
            <person name="Yu X."/>
            <person name="Zou P."/>
            <person name="Chen C."/>
            <person name="Chang X."/>
            <person name="Wang W."/>
            <person name="Lv Y."/>
            <person name="Sun Y."/>
            <person name="Ma L."/>
            <person name="Shen B."/>
            <person name="Zhu C."/>
        </authorList>
    </citation>
    <scope>NUCLEOTIDE SEQUENCE [LARGE SCALE GENOMIC DNA]</scope>
</reference>
<protein>
    <submittedName>
        <fullName evidence="1 2">Uncharacterized protein</fullName>
    </submittedName>
</protein>
<evidence type="ECO:0000313" key="3">
    <source>
        <dbReference type="Proteomes" id="UP000030765"/>
    </source>
</evidence>
<organism evidence="1">
    <name type="scientific">Anopheles sinensis</name>
    <name type="common">Mosquito</name>
    <dbReference type="NCBI Taxonomy" id="74873"/>
    <lineage>
        <taxon>Eukaryota</taxon>
        <taxon>Metazoa</taxon>
        <taxon>Ecdysozoa</taxon>
        <taxon>Arthropoda</taxon>
        <taxon>Hexapoda</taxon>
        <taxon>Insecta</taxon>
        <taxon>Pterygota</taxon>
        <taxon>Neoptera</taxon>
        <taxon>Endopterygota</taxon>
        <taxon>Diptera</taxon>
        <taxon>Nematocera</taxon>
        <taxon>Culicoidea</taxon>
        <taxon>Culicidae</taxon>
        <taxon>Anophelinae</taxon>
        <taxon>Anopheles</taxon>
    </lineage>
</organism>
<evidence type="ECO:0000313" key="2">
    <source>
        <dbReference type="EnsemblMetazoa" id="ASIC004866-PA"/>
    </source>
</evidence>
<keyword evidence="3" id="KW-1185">Reference proteome</keyword>
<sequence length="83" mass="9074">MTTITGGAGDGRTGEVDCRGQESRWERIFGSRTETLVSELTELPNNGVSLFKRTRKDSTTSLFTRGVVWGGGKTNPPREEKLG</sequence>